<feature type="transmembrane region" description="Helical" evidence="6">
    <location>
        <begin position="166"/>
        <end position="186"/>
    </location>
</feature>
<evidence type="ECO:0000256" key="6">
    <source>
        <dbReference type="RuleBase" id="RU368015"/>
    </source>
</evidence>
<feature type="transmembrane region" description="Helical" evidence="6">
    <location>
        <begin position="102"/>
        <end position="127"/>
    </location>
</feature>
<evidence type="ECO:0000256" key="4">
    <source>
        <dbReference type="ARBA" id="ARBA00022989"/>
    </source>
</evidence>
<feature type="transmembrane region" description="Helical" evidence="6">
    <location>
        <begin position="301"/>
        <end position="318"/>
    </location>
</feature>
<dbReference type="AlphaFoldDB" id="S8BZD3"/>
<dbReference type="OrthoDB" id="683622at2759"/>
<feature type="transmembrane region" description="Helical" evidence="6">
    <location>
        <begin position="277"/>
        <end position="295"/>
    </location>
</feature>
<name>S8BZD3_9LAMI</name>
<protein>
    <recommendedName>
        <fullName evidence="6">Probable purine permease</fullName>
    </recommendedName>
</protein>
<reference evidence="7 8" key="1">
    <citation type="journal article" date="2013" name="BMC Genomics">
        <title>The miniature genome of a carnivorous plant Genlisea aurea contains a low number of genes and short non-coding sequences.</title>
        <authorList>
            <person name="Leushkin E.V."/>
            <person name="Sutormin R.A."/>
            <person name="Nabieva E.R."/>
            <person name="Penin A.A."/>
            <person name="Kondrashov A.S."/>
            <person name="Logacheva M.D."/>
        </authorList>
    </citation>
    <scope>NUCLEOTIDE SEQUENCE [LARGE SCALE GENOMIC DNA]</scope>
</reference>
<gene>
    <name evidence="7" type="ORF">M569_15017</name>
</gene>
<feature type="non-terminal residue" evidence="7">
    <location>
        <position position="327"/>
    </location>
</feature>
<dbReference type="GO" id="GO:0005345">
    <property type="term" value="F:purine nucleobase transmembrane transporter activity"/>
    <property type="evidence" value="ECO:0007669"/>
    <property type="project" value="UniProtKB-UniRule"/>
</dbReference>
<evidence type="ECO:0000256" key="2">
    <source>
        <dbReference type="ARBA" id="ARBA00022448"/>
    </source>
</evidence>
<dbReference type="PANTHER" id="PTHR31376">
    <property type="entry name" value="OS09G0467300 PROTEIN-RELATED"/>
    <property type="match status" value="1"/>
</dbReference>
<keyword evidence="8" id="KW-1185">Reference proteome</keyword>
<dbReference type="InterPro" id="IPR030182">
    <property type="entry name" value="PUP_plant"/>
</dbReference>
<evidence type="ECO:0000256" key="5">
    <source>
        <dbReference type="ARBA" id="ARBA00023136"/>
    </source>
</evidence>
<comment type="caution">
    <text evidence="7">The sequence shown here is derived from an EMBL/GenBank/DDBJ whole genome shotgun (WGS) entry which is preliminary data.</text>
</comment>
<keyword evidence="4 6" id="KW-1133">Transmembrane helix</keyword>
<feature type="transmembrane region" description="Helical" evidence="6">
    <location>
        <begin position="7"/>
        <end position="29"/>
    </location>
</feature>
<feature type="non-terminal residue" evidence="7">
    <location>
        <position position="1"/>
    </location>
</feature>
<feature type="transmembrane region" description="Helical" evidence="6">
    <location>
        <begin position="41"/>
        <end position="61"/>
    </location>
</feature>
<keyword evidence="3 6" id="KW-0812">Transmembrane</keyword>
<comment type="subcellular location">
    <subcellularLocation>
        <location evidence="6">Membrane</location>
        <topology evidence="6">Multi-pass membrane protein</topology>
    </subcellularLocation>
</comment>
<organism evidence="7 8">
    <name type="scientific">Genlisea aurea</name>
    <dbReference type="NCBI Taxonomy" id="192259"/>
    <lineage>
        <taxon>Eukaryota</taxon>
        <taxon>Viridiplantae</taxon>
        <taxon>Streptophyta</taxon>
        <taxon>Embryophyta</taxon>
        <taxon>Tracheophyta</taxon>
        <taxon>Spermatophyta</taxon>
        <taxon>Magnoliopsida</taxon>
        <taxon>eudicotyledons</taxon>
        <taxon>Gunneridae</taxon>
        <taxon>Pentapetalae</taxon>
        <taxon>asterids</taxon>
        <taxon>lamiids</taxon>
        <taxon>Lamiales</taxon>
        <taxon>Lentibulariaceae</taxon>
        <taxon>Genlisea</taxon>
    </lineage>
</organism>
<keyword evidence="2 6" id="KW-0813">Transport</keyword>
<evidence type="ECO:0000256" key="3">
    <source>
        <dbReference type="ARBA" id="ARBA00022692"/>
    </source>
</evidence>
<evidence type="ECO:0000313" key="7">
    <source>
        <dbReference type="EMBL" id="EPS59789.1"/>
    </source>
</evidence>
<feature type="transmembrane region" description="Helical" evidence="6">
    <location>
        <begin position="245"/>
        <end position="270"/>
    </location>
</feature>
<keyword evidence="5 6" id="KW-0472">Membrane</keyword>
<comment type="similarity">
    <text evidence="1 6">Belongs to the purine permeases (TC 2.A.7.14) family.</text>
</comment>
<accession>S8BZD3</accession>
<dbReference type="Pfam" id="PF16913">
    <property type="entry name" value="PUNUT"/>
    <property type="match status" value="1"/>
</dbReference>
<evidence type="ECO:0000313" key="8">
    <source>
        <dbReference type="Proteomes" id="UP000015453"/>
    </source>
</evidence>
<dbReference type="Proteomes" id="UP000015453">
    <property type="component" value="Unassembled WGS sequence"/>
</dbReference>
<feature type="transmembrane region" description="Helical" evidence="6">
    <location>
        <begin position="134"/>
        <end position="154"/>
    </location>
</feature>
<evidence type="ECO:0000256" key="1">
    <source>
        <dbReference type="ARBA" id="ARBA00006213"/>
    </source>
</evidence>
<feature type="transmembrane region" description="Helical" evidence="6">
    <location>
        <begin position="207"/>
        <end position="225"/>
    </location>
</feature>
<dbReference type="EMBL" id="AUSU01008074">
    <property type="protein sequence ID" value="EPS59789.1"/>
    <property type="molecule type" value="Genomic_DNA"/>
</dbReference>
<dbReference type="GO" id="GO:0016020">
    <property type="term" value="C:membrane"/>
    <property type="evidence" value="ECO:0007669"/>
    <property type="project" value="UniProtKB-SubCell"/>
</dbReference>
<dbReference type="PANTHER" id="PTHR31376:SF2">
    <property type="entry name" value="PURINE PERMEASE 11-RELATED"/>
    <property type="match status" value="1"/>
</dbReference>
<dbReference type="GO" id="GO:0015211">
    <property type="term" value="F:purine nucleoside transmembrane transporter activity"/>
    <property type="evidence" value="ECO:0007669"/>
    <property type="project" value="UniProtKB-UniRule"/>
</dbReference>
<feature type="transmembrane region" description="Helical" evidence="6">
    <location>
        <begin position="73"/>
        <end position="96"/>
    </location>
</feature>
<sequence>FKWWLLVSANIVIFVGSLISGTLLLRFYFQNGGQSLWMGSLTQSMAFPLLLIFHFFFTFCFRRSNSDEPSPPYSVSLLITMYTVMGIIYGGANALFAVGLSYLSASTFALITTTQIGFISIFSFFINRQRMTPLIVNSIVILALASSLVAVNSGSDEPAGVSHAKYLLGIFSTMLSVCLYALMLSLSQFTFEKVRKKHSYSTVIEQSIWCFLVATVVSLVGFFVSGQWKTIADEMSGFQTGRASYVATLIGTSVSWIVFGVSQIGLVFVVSSLFSNVVTVASFAAVPIAAVVFFGDKMGGVKIIAMVMAVWGLASYLYQHYVDDVKV</sequence>
<proteinExistence type="inferred from homology"/>